<dbReference type="GO" id="GO:0005886">
    <property type="term" value="C:plasma membrane"/>
    <property type="evidence" value="ECO:0007669"/>
    <property type="project" value="UniProtKB-SubCell"/>
</dbReference>
<proteinExistence type="inferred from homology"/>
<keyword evidence="6 8" id="KW-0807">Transducer</keyword>
<comment type="similarity">
    <text evidence="7">Belongs to the methyl-accepting chemotaxis (MCP) protein family.</text>
</comment>
<evidence type="ECO:0000259" key="13">
    <source>
        <dbReference type="PROSITE" id="PS50192"/>
    </source>
</evidence>
<evidence type="ECO:0000256" key="11">
    <source>
        <dbReference type="SAM" id="Phobius"/>
    </source>
</evidence>
<feature type="coiled-coil region" evidence="9">
    <location>
        <begin position="441"/>
        <end position="488"/>
    </location>
</feature>
<comment type="subcellular location">
    <subcellularLocation>
        <location evidence="1">Cell inner membrane</location>
        <topology evidence="1">Multi-pass membrane protein</topology>
    </subcellularLocation>
</comment>
<dbReference type="EMBL" id="AP017372">
    <property type="protein sequence ID" value="BAU58225.1"/>
    <property type="molecule type" value="Genomic_DNA"/>
</dbReference>
<evidence type="ECO:0000256" key="8">
    <source>
        <dbReference type="PROSITE-ProRule" id="PRU00284"/>
    </source>
</evidence>
<dbReference type="CDD" id="cd11386">
    <property type="entry name" value="MCP_signal"/>
    <property type="match status" value="1"/>
</dbReference>
<dbReference type="Gene3D" id="1.10.287.950">
    <property type="entry name" value="Methyl-accepting chemotaxis protein"/>
    <property type="match status" value="1"/>
</dbReference>
<dbReference type="PROSITE" id="PS50885">
    <property type="entry name" value="HAMP"/>
    <property type="match status" value="1"/>
</dbReference>
<dbReference type="FunFam" id="1.10.287.950:FF:000001">
    <property type="entry name" value="Methyl-accepting chemotaxis sensory transducer"/>
    <property type="match status" value="1"/>
</dbReference>
<keyword evidence="2" id="KW-0997">Cell inner membrane</keyword>
<feature type="region of interest" description="Disordered" evidence="10">
    <location>
        <begin position="277"/>
        <end position="339"/>
    </location>
</feature>
<evidence type="ECO:0000313" key="15">
    <source>
        <dbReference type="EMBL" id="BAU58225.1"/>
    </source>
</evidence>
<dbReference type="PANTHER" id="PTHR32089:SF119">
    <property type="entry name" value="METHYL-ACCEPTING CHEMOTAXIS PROTEIN CTPL"/>
    <property type="match status" value="1"/>
</dbReference>
<dbReference type="SMART" id="SM00283">
    <property type="entry name" value="MA"/>
    <property type="match status" value="1"/>
</dbReference>
<sequence>MLANWPIRFKLIGAFAIVLLLMLVMAIISYYGQQRIAADNRAALEYMEQSTELVEREVDHLAWMNELANSFLDERVFDGMLDYEQCSFGEWYYDFRDTEYYEQASSEFRAAFDSLEQPHIDLHHAGAEVIELQEQGEFSAAEEIYHNDAQDARLEFQQNLAEFRSILERQRDQRIDAAAVAEQSAGMLNIVGFVLSLFAALGLAIAVSRHITNRLAAAVQGMKEIAAGDGDLTQRLNAQGKDEIAQLTTAYNNFVDKIQGMVKVSLESISEIASATQQMRDSAENDRGNVAEQQSRSSEVATAMNEMSASIQEITRNTQETADAARSTSDQARQGQRGVSATIDAIHSLSDNVNQSSASIHALEEQSGKIGQVLEVIRGIADQTNLLALNAAIEAARAGESGRGFTVVAEEVRKLAQKTQDSIGDIQEMVEGIQEGTRQAVESMESNRDKADNTVSEATNAGATLDEITQMVAKIEDMTNQVASAVEQQSQVAEEVNQNITYISDSATNTNQSVSETAEIADRLSQLAGELQKHVGQFRV</sequence>
<feature type="domain" description="T-SNARE coiled-coil homology" evidence="13">
    <location>
        <begin position="464"/>
        <end position="517"/>
    </location>
</feature>
<evidence type="ECO:0000256" key="5">
    <source>
        <dbReference type="ARBA" id="ARBA00023136"/>
    </source>
</evidence>
<evidence type="ECO:0000259" key="14">
    <source>
        <dbReference type="PROSITE" id="PS50885"/>
    </source>
</evidence>
<name>A0A125T2P2_HALHR</name>
<keyword evidence="5 11" id="KW-0472">Membrane</keyword>
<dbReference type="GO" id="GO:0006935">
    <property type="term" value="P:chemotaxis"/>
    <property type="evidence" value="ECO:0007669"/>
    <property type="project" value="UniProtKB-ARBA"/>
</dbReference>
<evidence type="ECO:0000256" key="6">
    <source>
        <dbReference type="ARBA" id="ARBA00023224"/>
    </source>
</evidence>
<dbReference type="InterPro" id="IPR004089">
    <property type="entry name" value="MCPsignal_dom"/>
</dbReference>
<dbReference type="RefSeq" id="WP_096409623.1">
    <property type="nucleotide sequence ID" value="NZ_AP017372.2"/>
</dbReference>
<dbReference type="GO" id="GO:0007165">
    <property type="term" value="P:signal transduction"/>
    <property type="evidence" value="ECO:0007669"/>
    <property type="project" value="UniProtKB-KW"/>
</dbReference>
<evidence type="ECO:0000256" key="1">
    <source>
        <dbReference type="ARBA" id="ARBA00004429"/>
    </source>
</evidence>
<dbReference type="PROSITE" id="PS50192">
    <property type="entry name" value="T_SNARE"/>
    <property type="match status" value="1"/>
</dbReference>
<dbReference type="Gene3D" id="1.20.120.30">
    <property type="entry name" value="Aspartate receptor, ligand-binding domain"/>
    <property type="match status" value="1"/>
</dbReference>
<dbReference type="KEGG" id="hhk:HH1059_15190"/>
<dbReference type="InterPro" id="IPR000727">
    <property type="entry name" value="T_SNARE_dom"/>
</dbReference>
<evidence type="ECO:0000256" key="7">
    <source>
        <dbReference type="ARBA" id="ARBA00029447"/>
    </source>
</evidence>
<feature type="compositionally biased region" description="Polar residues" evidence="10">
    <location>
        <begin position="291"/>
        <end position="339"/>
    </location>
</feature>
<accession>A0A125T2P2</accession>
<dbReference type="Pfam" id="PF00015">
    <property type="entry name" value="MCPsignal"/>
    <property type="match status" value="1"/>
</dbReference>
<keyword evidence="9" id="KW-0175">Coiled coil</keyword>
<dbReference type="Pfam" id="PF00672">
    <property type="entry name" value="HAMP"/>
    <property type="match status" value="1"/>
</dbReference>
<evidence type="ECO:0000256" key="10">
    <source>
        <dbReference type="SAM" id="MobiDB-lite"/>
    </source>
</evidence>
<feature type="domain" description="Methyl-accepting transducer" evidence="12">
    <location>
        <begin position="268"/>
        <end position="504"/>
    </location>
</feature>
<protein>
    <submittedName>
        <fullName evidence="15">Methyl-accepting chemotaxis protein</fullName>
    </submittedName>
</protein>
<keyword evidence="2" id="KW-1003">Cell membrane</keyword>
<dbReference type="CDD" id="cd06225">
    <property type="entry name" value="HAMP"/>
    <property type="match status" value="1"/>
</dbReference>
<keyword evidence="16" id="KW-1185">Reference proteome</keyword>
<evidence type="ECO:0000313" key="16">
    <source>
        <dbReference type="Proteomes" id="UP000218890"/>
    </source>
</evidence>
<dbReference type="AlphaFoldDB" id="A0A125T2P2"/>
<dbReference type="Proteomes" id="UP000218890">
    <property type="component" value="Chromosome"/>
</dbReference>
<dbReference type="Pfam" id="PF13682">
    <property type="entry name" value="CZB"/>
    <property type="match status" value="1"/>
</dbReference>
<feature type="domain" description="HAMP" evidence="14">
    <location>
        <begin position="209"/>
        <end position="263"/>
    </location>
</feature>
<reference evidence="15" key="1">
    <citation type="submission" date="2016-02" db="EMBL/GenBank/DDBJ databases">
        <title>Halorhodospira halochloris DSM-1059 complete genome, version 2.</title>
        <authorList>
            <person name="Tsukatani Y."/>
        </authorList>
    </citation>
    <scope>NUCLEOTIDE SEQUENCE</scope>
    <source>
        <strain evidence="15">DSM 1059</strain>
    </source>
</reference>
<keyword evidence="4 11" id="KW-1133">Transmembrane helix</keyword>
<dbReference type="PROSITE" id="PS50111">
    <property type="entry name" value="CHEMOTAXIS_TRANSDUC_2"/>
    <property type="match status" value="1"/>
</dbReference>
<organism evidence="15 16">
    <name type="scientific">Halorhodospira halochloris</name>
    <name type="common">Ectothiorhodospira halochloris</name>
    <dbReference type="NCBI Taxonomy" id="1052"/>
    <lineage>
        <taxon>Bacteria</taxon>
        <taxon>Pseudomonadati</taxon>
        <taxon>Pseudomonadota</taxon>
        <taxon>Gammaproteobacteria</taxon>
        <taxon>Chromatiales</taxon>
        <taxon>Ectothiorhodospiraceae</taxon>
        <taxon>Halorhodospira</taxon>
    </lineage>
</organism>
<dbReference type="OrthoDB" id="9781845at2"/>
<feature type="transmembrane region" description="Helical" evidence="11">
    <location>
        <begin position="12"/>
        <end position="31"/>
    </location>
</feature>
<dbReference type="SMART" id="SM00304">
    <property type="entry name" value="HAMP"/>
    <property type="match status" value="1"/>
</dbReference>
<keyword evidence="3 11" id="KW-0812">Transmembrane</keyword>
<feature type="transmembrane region" description="Helical" evidence="11">
    <location>
        <begin position="187"/>
        <end position="207"/>
    </location>
</feature>
<dbReference type="PANTHER" id="PTHR32089">
    <property type="entry name" value="METHYL-ACCEPTING CHEMOTAXIS PROTEIN MCPB"/>
    <property type="match status" value="1"/>
</dbReference>
<evidence type="ECO:0000259" key="12">
    <source>
        <dbReference type="PROSITE" id="PS50111"/>
    </source>
</evidence>
<evidence type="ECO:0000256" key="4">
    <source>
        <dbReference type="ARBA" id="ARBA00022989"/>
    </source>
</evidence>
<dbReference type="InterPro" id="IPR025991">
    <property type="entry name" value="Chemoreceptor_zinc-bind_dom"/>
</dbReference>
<evidence type="ECO:0000256" key="2">
    <source>
        <dbReference type="ARBA" id="ARBA00022519"/>
    </source>
</evidence>
<gene>
    <name evidence="15" type="ORF">HH1059_15190</name>
</gene>
<evidence type="ECO:0000256" key="3">
    <source>
        <dbReference type="ARBA" id="ARBA00022692"/>
    </source>
</evidence>
<dbReference type="SUPFAM" id="SSF58104">
    <property type="entry name" value="Methyl-accepting chemotaxis protein (MCP) signaling domain"/>
    <property type="match status" value="1"/>
</dbReference>
<evidence type="ECO:0000256" key="9">
    <source>
        <dbReference type="SAM" id="Coils"/>
    </source>
</evidence>
<dbReference type="InterPro" id="IPR003660">
    <property type="entry name" value="HAMP_dom"/>
</dbReference>